<evidence type="ECO:0000256" key="6">
    <source>
        <dbReference type="SAM" id="Phobius"/>
    </source>
</evidence>
<name>A0A9X3BGP3_9BACT</name>
<evidence type="ECO:0000256" key="4">
    <source>
        <dbReference type="ARBA" id="ARBA00023136"/>
    </source>
</evidence>
<evidence type="ECO:0000259" key="7">
    <source>
        <dbReference type="Pfam" id="PF01103"/>
    </source>
</evidence>
<evidence type="ECO:0000313" key="9">
    <source>
        <dbReference type="Proteomes" id="UP001155483"/>
    </source>
</evidence>
<feature type="domain" description="Bacterial surface antigen (D15)" evidence="7">
    <location>
        <begin position="595"/>
        <end position="768"/>
    </location>
</feature>
<dbReference type="InterPro" id="IPR039910">
    <property type="entry name" value="D15-like"/>
</dbReference>
<dbReference type="Proteomes" id="UP001155483">
    <property type="component" value="Unassembled WGS sequence"/>
</dbReference>
<sequence length="792" mass="91042">MFYSWVKSYRQSLLIYVPLMMLIIVSSCTIIKGYPKNKPFIYQTNIHLNGKFTKDQKKELESELYQQLHDSIMVRSVRKFNPLGIFTFFLKKGPRLIYTEIVKPAVFDSLNAEKSKTFMAAKLHSLGYYRDSISYDTSLQVRGVQSRTTVNFHVTPGHLFLIDSVLLNLATDTASKNDDTLQKITLDAQKESLLKKGEAFAMPLISTEFDRLTDVYRNNGYLRFSREELLAVWDTVGLALLRPTLDPIEQATQLQELRRRRENPSASVEVRLRETEDTTRLTRYYVGNVVAYPDLSIDTATLVPFETYLQDYKIISYRNLFKPKLIARNIYLKRGDLYSQRNYLHTINRFNSLGAWRLVSIDQIPRDFSDTVDFRINLTPAKKYLFNFDIEGSSNQQNKNPFIPTDLLGVGANVGLQNRNFGKASNQANTGVRYGIELESKDKFIQTNQIALINTVAFPRTIPNLNFIPSQWKENSKTIFALNASNVDRKDFFNLTAFNTSWGLLFNWKNKLLGIKLPNIELTFLDRDSLLEELIKDNKSYSYIFNDGLVTSSIYTFSQTTAKKTVTSVKQFNLEPSGLILGMFKNKTLDSSLYRFIKLDAEFRQTRKLGRDEFAWRAFAGVGYELPSTHNRNNTSLPFFKQYYGGGSNSMRAWALRKLGPGSTVQSFDQDVAPERFGDIQLETNAEYRFFITDIGGVLINSALYTDIGNVWFLREAPGFPGGEFKFNKLWKDLAIGTGTGLRIDFGFFLVRLDYAYKVKNPSPDTIEAQNKWFYNWKPLNGQLQLGINYPF</sequence>
<dbReference type="EMBL" id="JAOTIF010000001">
    <property type="protein sequence ID" value="MCU7548122.1"/>
    <property type="molecule type" value="Genomic_DNA"/>
</dbReference>
<reference evidence="8" key="2">
    <citation type="submission" date="2023-04" db="EMBL/GenBank/DDBJ databases">
        <title>Paracnuella aquatica gen. nov., sp. nov., a member of the family Chitinophagaceae isolated from a hot spring.</title>
        <authorList>
            <person name="Wang C."/>
        </authorList>
    </citation>
    <scope>NUCLEOTIDE SEQUENCE</scope>
    <source>
        <strain evidence="8">LB-8</strain>
    </source>
</reference>
<evidence type="ECO:0000256" key="1">
    <source>
        <dbReference type="ARBA" id="ARBA00004370"/>
    </source>
</evidence>
<dbReference type="InterPro" id="IPR000184">
    <property type="entry name" value="Bac_surfAg_D15"/>
</dbReference>
<proteinExistence type="predicted"/>
<comment type="caution">
    <text evidence="8">The sequence shown here is derived from an EMBL/GenBank/DDBJ whole genome shotgun (WGS) entry which is preliminary data.</text>
</comment>
<dbReference type="Gene3D" id="2.40.160.50">
    <property type="entry name" value="membrane protein fhac: a member of the omp85/tpsb transporter family"/>
    <property type="match status" value="1"/>
</dbReference>
<keyword evidence="9" id="KW-1185">Reference proteome</keyword>
<reference evidence="8" key="1">
    <citation type="submission" date="2022-09" db="EMBL/GenBank/DDBJ databases">
        <authorList>
            <person name="Yuan C."/>
            <person name="Ke Z."/>
        </authorList>
    </citation>
    <scope>NUCLEOTIDE SEQUENCE</scope>
    <source>
        <strain evidence="8">LB-8</strain>
    </source>
</reference>
<dbReference type="PROSITE" id="PS51257">
    <property type="entry name" value="PROKAR_LIPOPROTEIN"/>
    <property type="match status" value="1"/>
</dbReference>
<gene>
    <name evidence="8" type="ORF">OCK74_03300</name>
</gene>
<dbReference type="Pfam" id="PF01103">
    <property type="entry name" value="Omp85"/>
    <property type="match status" value="1"/>
</dbReference>
<evidence type="ECO:0000256" key="3">
    <source>
        <dbReference type="ARBA" id="ARBA00022729"/>
    </source>
</evidence>
<feature type="transmembrane region" description="Helical" evidence="6">
    <location>
        <begin position="12"/>
        <end position="34"/>
    </location>
</feature>
<keyword evidence="4 6" id="KW-0472">Membrane</keyword>
<evidence type="ECO:0000256" key="5">
    <source>
        <dbReference type="ARBA" id="ARBA00023237"/>
    </source>
</evidence>
<keyword evidence="6" id="KW-1133">Transmembrane helix</keyword>
<evidence type="ECO:0000256" key="2">
    <source>
        <dbReference type="ARBA" id="ARBA00022692"/>
    </source>
</evidence>
<dbReference type="PANTHER" id="PTHR12815">
    <property type="entry name" value="SORTING AND ASSEMBLY MACHINERY SAMM50 PROTEIN FAMILY MEMBER"/>
    <property type="match status" value="1"/>
</dbReference>
<keyword evidence="3" id="KW-0732">Signal</keyword>
<accession>A0A9X3BGP3</accession>
<keyword evidence="2 6" id="KW-0812">Transmembrane</keyword>
<organism evidence="8 9">
    <name type="scientific">Paraflavisolibacter caeni</name>
    <dbReference type="NCBI Taxonomy" id="2982496"/>
    <lineage>
        <taxon>Bacteria</taxon>
        <taxon>Pseudomonadati</taxon>
        <taxon>Bacteroidota</taxon>
        <taxon>Chitinophagia</taxon>
        <taxon>Chitinophagales</taxon>
        <taxon>Chitinophagaceae</taxon>
        <taxon>Paraflavisolibacter</taxon>
    </lineage>
</organism>
<comment type="subcellular location">
    <subcellularLocation>
        <location evidence="1">Membrane</location>
    </subcellularLocation>
</comment>
<dbReference type="AlphaFoldDB" id="A0A9X3BGP3"/>
<dbReference type="PANTHER" id="PTHR12815:SF47">
    <property type="entry name" value="TRANSLOCATION AND ASSEMBLY MODULE SUBUNIT TAMA"/>
    <property type="match status" value="1"/>
</dbReference>
<dbReference type="RefSeq" id="WP_279295566.1">
    <property type="nucleotide sequence ID" value="NZ_JAOTIF010000001.1"/>
</dbReference>
<protein>
    <submittedName>
        <fullName evidence="8">BamA/TamA family outer membrane protein</fullName>
    </submittedName>
</protein>
<keyword evidence="5" id="KW-0998">Cell outer membrane</keyword>
<evidence type="ECO:0000313" key="8">
    <source>
        <dbReference type="EMBL" id="MCU7548122.1"/>
    </source>
</evidence>
<dbReference type="GO" id="GO:0019867">
    <property type="term" value="C:outer membrane"/>
    <property type="evidence" value="ECO:0007669"/>
    <property type="project" value="InterPro"/>
</dbReference>